<feature type="chain" id="PRO_5002081529" evidence="1">
    <location>
        <begin position="20"/>
        <end position="58"/>
    </location>
</feature>
<keyword evidence="1" id="KW-0732">Signal</keyword>
<accession>A0A0B2WSA8</accession>
<keyword evidence="3" id="KW-1185">Reference proteome</keyword>
<reference evidence="2 3" key="1">
    <citation type="journal article" date="2014" name="Proc. Natl. Acad. Sci. U.S.A.">
        <title>Trajectory and genomic determinants of fungal-pathogen speciation and host adaptation.</title>
        <authorList>
            <person name="Hu X."/>
            <person name="Xiao G."/>
            <person name="Zheng P."/>
            <person name="Shang Y."/>
            <person name="Su Y."/>
            <person name="Zhang X."/>
            <person name="Liu X."/>
            <person name="Zhan S."/>
            <person name="St Leger R.J."/>
            <person name="Wang C."/>
        </authorList>
    </citation>
    <scope>NUCLEOTIDE SEQUENCE [LARGE SCALE GENOMIC DNA]</scope>
    <source>
        <strain evidence="2 3">ARSEF 1941</strain>
    </source>
</reference>
<gene>
    <name evidence="2" type="ORF">MAM_06197</name>
</gene>
<dbReference type="Proteomes" id="UP000030816">
    <property type="component" value="Unassembled WGS sequence"/>
</dbReference>
<protein>
    <submittedName>
        <fullName evidence="2">Uncharacterized protein</fullName>
    </submittedName>
</protein>
<proteinExistence type="predicted"/>
<dbReference type="EMBL" id="AZHE01000019">
    <property type="protein sequence ID" value="KHN95835.1"/>
    <property type="molecule type" value="Genomic_DNA"/>
</dbReference>
<dbReference type="GeneID" id="63740652"/>
<dbReference type="HOGENOM" id="CLU_2868148_0_0_1"/>
<name>A0A0B2WSA8_METAS</name>
<evidence type="ECO:0000256" key="1">
    <source>
        <dbReference type="SAM" id="SignalP"/>
    </source>
</evidence>
<evidence type="ECO:0000313" key="3">
    <source>
        <dbReference type="Proteomes" id="UP000030816"/>
    </source>
</evidence>
<evidence type="ECO:0000313" key="2">
    <source>
        <dbReference type="EMBL" id="KHN95835.1"/>
    </source>
</evidence>
<organism evidence="2 3">
    <name type="scientific">Metarhizium album (strain ARSEF 1941)</name>
    <dbReference type="NCBI Taxonomy" id="1081103"/>
    <lineage>
        <taxon>Eukaryota</taxon>
        <taxon>Fungi</taxon>
        <taxon>Dikarya</taxon>
        <taxon>Ascomycota</taxon>
        <taxon>Pezizomycotina</taxon>
        <taxon>Sordariomycetes</taxon>
        <taxon>Hypocreomycetidae</taxon>
        <taxon>Hypocreales</taxon>
        <taxon>Clavicipitaceae</taxon>
        <taxon>Metarhizium</taxon>
    </lineage>
</organism>
<dbReference type="AlphaFoldDB" id="A0A0B2WSA8"/>
<comment type="caution">
    <text evidence="2">The sequence shown here is derived from an EMBL/GenBank/DDBJ whole genome shotgun (WGS) entry which is preliminary data.</text>
</comment>
<sequence>MNFFAFAVFALSMALGAQAGCLKPDDNTCNLKDRTCCDPANYYCLMQPGWEAGVCTKK</sequence>
<feature type="signal peptide" evidence="1">
    <location>
        <begin position="1"/>
        <end position="19"/>
    </location>
</feature>
<dbReference type="RefSeq" id="XP_040676901.1">
    <property type="nucleotide sequence ID" value="XM_040824995.1"/>
</dbReference>